<organism evidence="7 8">
    <name type="scientific">Durusdinium trenchii</name>
    <dbReference type="NCBI Taxonomy" id="1381693"/>
    <lineage>
        <taxon>Eukaryota</taxon>
        <taxon>Sar</taxon>
        <taxon>Alveolata</taxon>
        <taxon>Dinophyceae</taxon>
        <taxon>Suessiales</taxon>
        <taxon>Symbiodiniaceae</taxon>
        <taxon>Durusdinium</taxon>
    </lineage>
</organism>
<dbReference type="EC" id="5.2.1.8" evidence="1"/>
<keyword evidence="4" id="KW-0413">Isomerase</keyword>
<evidence type="ECO:0000313" key="8">
    <source>
        <dbReference type="Proteomes" id="UP001642484"/>
    </source>
</evidence>
<comment type="caution">
    <text evidence="7">The sequence shown here is derived from an EMBL/GenBank/DDBJ whole genome shotgun (WGS) entry which is preliminary data.</text>
</comment>
<feature type="signal peptide" evidence="5">
    <location>
        <begin position="1"/>
        <end position="21"/>
    </location>
</feature>
<dbReference type="InterPro" id="IPR029000">
    <property type="entry name" value="Cyclophilin-like_dom_sf"/>
</dbReference>
<evidence type="ECO:0000256" key="5">
    <source>
        <dbReference type="SAM" id="SignalP"/>
    </source>
</evidence>
<dbReference type="Proteomes" id="UP001642484">
    <property type="component" value="Unassembled WGS sequence"/>
</dbReference>
<feature type="chain" id="PRO_5045359383" description="peptidylprolyl isomerase" evidence="5">
    <location>
        <begin position="22"/>
        <end position="474"/>
    </location>
</feature>
<keyword evidence="3" id="KW-0697">Rotamase</keyword>
<evidence type="ECO:0000256" key="2">
    <source>
        <dbReference type="ARBA" id="ARBA00023078"/>
    </source>
</evidence>
<feature type="domain" description="PPIase cyclophilin-type" evidence="6">
    <location>
        <begin position="286"/>
        <end position="454"/>
    </location>
</feature>
<name>A0ABP0MPA1_9DINO</name>
<dbReference type="InterPro" id="IPR002130">
    <property type="entry name" value="Cyclophilin-type_PPIase_dom"/>
</dbReference>
<dbReference type="Gene3D" id="2.40.100.10">
    <property type="entry name" value="Cyclophilin-like"/>
    <property type="match status" value="1"/>
</dbReference>
<keyword evidence="2" id="KW-0793">Thylakoid</keyword>
<dbReference type="PROSITE" id="PS50072">
    <property type="entry name" value="CSA_PPIASE_2"/>
    <property type="match status" value="1"/>
</dbReference>
<dbReference type="InterPro" id="IPR048563">
    <property type="entry name" value="CYP38_PsbQ-like"/>
</dbReference>
<dbReference type="InterPro" id="IPR023222">
    <property type="entry name" value="PsbQ-like_dom_sf"/>
</dbReference>
<dbReference type="SUPFAM" id="SSF50891">
    <property type="entry name" value="Cyclophilin-like"/>
    <property type="match status" value="1"/>
</dbReference>
<evidence type="ECO:0000313" key="7">
    <source>
        <dbReference type="EMBL" id="CAK9053323.1"/>
    </source>
</evidence>
<dbReference type="Pfam" id="PF00160">
    <property type="entry name" value="Pro_isomerase"/>
    <property type="match status" value="1"/>
</dbReference>
<dbReference type="InterPro" id="IPR044665">
    <property type="entry name" value="E_coli_cyclophilin_A-like"/>
</dbReference>
<dbReference type="Pfam" id="PF21329">
    <property type="entry name" value="CYP38_PsbQ-like"/>
    <property type="match status" value="1"/>
</dbReference>
<evidence type="ECO:0000259" key="6">
    <source>
        <dbReference type="PROSITE" id="PS50072"/>
    </source>
</evidence>
<evidence type="ECO:0000256" key="4">
    <source>
        <dbReference type="ARBA" id="ARBA00023235"/>
    </source>
</evidence>
<keyword evidence="8" id="KW-1185">Reference proteome</keyword>
<accession>A0ABP0MPA1</accession>
<reference evidence="7 8" key="1">
    <citation type="submission" date="2024-02" db="EMBL/GenBank/DDBJ databases">
        <authorList>
            <person name="Chen Y."/>
            <person name="Shah S."/>
            <person name="Dougan E. K."/>
            <person name="Thang M."/>
            <person name="Chan C."/>
        </authorList>
    </citation>
    <scope>NUCLEOTIDE SEQUENCE [LARGE SCALE GENOMIC DNA]</scope>
</reference>
<protein>
    <recommendedName>
        <fullName evidence="1">peptidylprolyl isomerase</fullName>
        <ecNumber evidence="1">5.2.1.8</ecNumber>
    </recommendedName>
</protein>
<proteinExistence type="predicted"/>
<dbReference type="EMBL" id="CAXAMN010018890">
    <property type="protein sequence ID" value="CAK9053323.1"/>
    <property type="molecule type" value="Genomic_DNA"/>
</dbReference>
<evidence type="ECO:0000256" key="3">
    <source>
        <dbReference type="ARBA" id="ARBA00023110"/>
    </source>
</evidence>
<dbReference type="Gene3D" id="1.20.120.290">
    <property type="entry name" value="Oxygen-evolving enhancer protein 3 (PsbQ), four-helix up-down bundle"/>
    <property type="match status" value="1"/>
</dbReference>
<keyword evidence="5" id="KW-0732">Signal</keyword>
<sequence length="474" mass="51036">MSRSRSCLLGLALMATTLALAGVTFLSPWSPAKTSPTDRKQRSDRSLRGDWAAQEAWVEEETIPLSQKAWALSLVAALLVAFVGPQVELGSSSLGPAAAYARSSGTSGSGSRVNKDPVSLLQYALPLEETCGEDKVKPIRELQANVEEARLFVTQRIFDKARGDVTGALKQIAERKKELLTPVVADRKASVEGLLTQLGTTLDQILEEIGGAEYGGTGTPYQADMVEKCLKSADQAQEIIGQVEEMMLPAGFTSKVPSEYSNLPRLDGRAVVEFTLVRGPEAGTKVYSVDSDLYNEAKFKLTVDGYAAPLSAGNFVDLVQRGFYTGMDIQRADGFIIQTGDPGPEKGGGFQPTPGGPVRQIPLEVGIRGRPETLYGETVDEARLVGKPVKIPFQADGTAALARREFDNDSASSQVFFFLFESDMTPAGKNLFDGRYGSFGYVTEGAAFLRKIKQGDIIKELKVISGAENLKQST</sequence>
<dbReference type="PANTHER" id="PTHR43246">
    <property type="entry name" value="PEPTIDYL-PROLYL CIS-TRANS ISOMERASE CYP38, CHLOROPLASTIC"/>
    <property type="match status" value="1"/>
</dbReference>
<evidence type="ECO:0000256" key="1">
    <source>
        <dbReference type="ARBA" id="ARBA00013194"/>
    </source>
</evidence>
<gene>
    <name evidence="7" type="ORF">CCMP2556_LOCUS26814</name>
</gene>